<name>A0A560L979_9BRAD</name>
<dbReference type="PANTHER" id="PTHR36917:SF1">
    <property type="entry name" value="INNER MEMBRANE-SPANNING PROTEIN YCIB"/>
    <property type="match status" value="1"/>
</dbReference>
<evidence type="ECO:0000256" key="4">
    <source>
        <dbReference type="ARBA" id="ARBA00023136"/>
    </source>
</evidence>
<reference evidence="6 7" key="1">
    <citation type="submission" date="2019-06" db="EMBL/GenBank/DDBJ databases">
        <title>Genomic Encyclopedia of Type Strains, Phase IV (KMG-V): Genome sequencing to study the core and pangenomes of soil and plant-associated prokaryotes.</title>
        <authorList>
            <person name="Whitman W."/>
        </authorList>
    </citation>
    <scope>NUCLEOTIDE SEQUENCE [LARGE SCALE GENOMIC DNA]</scope>
    <source>
        <strain evidence="6 7">BR 10355</strain>
    </source>
</reference>
<keyword evidence="1" id="KW-1003">Cell membrane</keyword>
<dbReference type="Pfam" id="PF04279">
    <property type="entry name" value="IspA"/>
    <property type="match status" value="1"/>
</dbReference>
<evidence type="ECO:0000313" key="6">
    <source>
        <dbReference type="EMBL" id="TWB92116.1"/>
    </source>
</evidence>
<proteinExistence type="predicted"/>
<evidence type="ECO:0000256" key="3">
    <source>
        <dbReference type="ARBA" id="ARBA00022989"/>
    </source>
</evidence>
<feature type="transmembrane region" description="Helical" evidence="5">
    <location>
        <begin position="58"/>
        <end position="76"/>
    </location>
</feature>
<gene>
    <name evidence="6" type="ORF">FBZ93_112185</name>
</gene>
<dbReference type="PANTHER" id="PTHR36917">
    <property type="entry name" value="INTRACELLULAR SEPTATION PROTEIN A-RELATED"/>
    <property type="match status" value="1"/>
</dbReference>
<feature type="transmembrane region" description="Helical" evidence="5">
    <location>
        <begin position="7"/>
        <end position="27"/>
    </location>
</feature>
<keyword evidence="2 5" id="KW-0812">Transmembrane</keyword>
<evidence type="ECO:0000313" key="7">
    <source>
        <dbReference type="Proteomes" id="UP000321304"/>
    </source>
</evidence>
<keyword evidence="7" id="KW-1185">Reference proteome</keyword>
<evidence type="ECO:0000256" key="2">
    <source>
        <dbReference type="ARBA" id="ARBA00022692"/>
    </source>
</evidence>
<dbReference type="AlphaFoldDB" id="A0A560L979"/>
<keyword evidence="4 5" id="KW-0472">Membrane</keyword>
<dbReference type="RefSeq" id="WP_146990700.1">
    <property type="nucleotide sequence ID" value="NZ_VITY01000012.1"/>
</dbReference>
<keyword evidence="3 5" id="KW-1133">Transmembrane helix</keyword>
<protein>
    <submittedName>
        <fullName evidence="6">Intracellular septation protein A</fullName>
    </submittedName>
</protein>
<organism evidence="6 7">
    <name type="scientific">Bradyrhizobium macuxiense</name>
    <dbReference type="NCBI Taxonomy" id="1755647"/>
    <lineage>
        <taxon>Bacteria</taxon>
        <taxon>Pseudomonadati</taxon>
        <taxon>Pseudomonadota</taxon>
        <taxon>Alphaproteobacteria</taxon>
        <taxon>Hyphomicrobiales</taxon>
        <taxon>Nitrobacteraceae</taxon>
        <taxon>Bradyrhizobium</taxon>
    </lineage>
</organism>
<dbReference type="STRING" id="1755647.AS156_26375"/>
<dbReference type="GO" id="GO:0005886">
    <property type="term" value="C:plasma membrane"/>
    <property type="evidence" value="ECO:0007669"/>
    <property type="project" value="TreeGrafter"/>
</dbReference>
<comment type="caution">
    <text evidence="6">The sequence shown here is derived from an EMBL/GenBank/DDBJ whole genome shotgun (WGS) entry which is preliminary data.</text>
</comment>
<dbReference type="OrthoDB" id="7375527at2"/>
<feature type="transmembrane region" description="Helical" evidence="5">
    <location>
        <begin position="82"/>
        <end position="99"/>
    </location>
</feature>
<feature type="transmembrane region" description="Helical" evidence="5">
    <location>
        <begin position="119"/>
        <end position="141"/>
    </location>
</feature>
<dbReference type="EMBL" id="VITY01000012">
    <property type="protein sequence ID" value="TWB92116.1"/>
    <property type="molecule type" value="Genomic_DNA"/>
</dbReference>
<feature type="transmembrane region" description="Helical" evidence="5">
    <location>
        <begin position="147"/>
        <end position="173"/>
    </location>
</feature>
<accession>A0A560L979</accession>
<evidence type="ECO:0000256" key="5">
    <source>
        <dbReference type="SAM" id="Phobius"/>
    </source>
</evidence>
<dbReference type="InterPro" id="IPR006008">
    <property type="entry name" value="YciB"/>
</dbReference>
<feature type="transmembrane region" description="Helical" evidence="5">
    <location>
        <begin position="33"/>
        <end position="51"/>
    </location>
</feature>
<dbReference type="Proteomes" id="UP000321304">
    <property type="component" value="Unassembled WGS sequence"/>
</dbReference>
<sequence>MKHFLTAARLLALDLASTLVFLVLFLLTHNTALSVGLGIGFGVLQIGLQIMRGKRIDTMEWLSLFLVVTAGTATLLTNDPRFVLFKPSVIYAIVGVVMLKPGWLNRYLPAIAQKVVPDVAVKVGYVWSGLMFVSAAVNAFVALTCEITTWAVVMPIFGIVSKIVVFLGGFAALRLTARRRIRAMPEAEREAVLALEGAPAARGAVTADLTPSASG</sequence>
<evidence type="ECO:0000256" key="1">
    <source>
        <dbReference type="ARBA" id="ARBA00022475"/>
    </source>
</evidence>